<dbReference type="Proteomes" id="UP000754883">
    <property type="component" value="Unassembled WGS sequence"/>
</dbReference>
<evidence type="ECO:0000313" key="2">
    <source>
        <dbReference type="Proteomes" id="UP000754883"/>
    </source>
</evidence>
<accession>A0A9N9U5D7</accession>
<evidence type="ECO:0000313" key="1">
    <source>
        <dbReference type="EMBL" id="CAG9977932.1"/>
    </source>
</evidence>
<name>A0A9N9U5D7_9HYPO</name>
<proteinExistence type="predicted"/>
<reference evidence="1 2" key="2">
    <citation type="submission" date="2021-10" db="EMBL/GenBank/DDBJ databases">
        <authorList>
            <person name="Piombo E."/>
        </authorList>
    </citation>
    <scope>NUCLEOTIDE SEQUENCE [LARGE SCALE GENOMIC DNA]</scope>
</reference>
<reference evidence="2" key="1">
    <citation type="submission" date="2019-06" db="EMBL/GenBank/DDBJ databases">
        <authorList>
            <person name="Broberg M."/>
        </authorList>
    </citation>
    <scope>NUCLEOTIDE SEQUENCE [LARGE SCALE GENOMIC DNA]</scope>
</reference>
<dbReference type="OrthoDB" id="10352175at2759"/>
<comment type="caution">
    <text evidence="1">The sequence shown here is derived from an EMBL/GenBank/DDBJ whole genome shotgun (WGS) entry which is preliminary data.</text>
</comment>
<protein>
    <submittedName>
        <fullName evidence="1">Uncharacterized protein</fullName>
    </submittedName>
</protein>
<gene>
    <name evidence="1" type="ORF">CBYS24578_00008968</name>
</gene>
<dbReference type="EMBL" id="CABFNO020001298">
    <property type="protein sequence ID" value="CAG9977932.1"/>
    <property type="molecule type" value="Genomic_DNA"/>
</dbReference>
<keyword evidence="2" id="KW-1185">Reference proteome</keyword>
<dbReference type="AlphaFoldDB" id="A0A9N9U5D7"/>
<sequence>MRLMDRQWCNPFVWGKDLSSISINGHYHHGRASMNNRVPVQKPGGVVDACGSDASVGVTVHNPTTAGRSSLASSPSVSFGRRAEWIRLSGSRRRTVYVNPLTTSPPKARVPRSYKLLQTSSWVHFTSGL</sequence>
<organism evidence="1 2">
    <name type="scientific">Clonostachys byssicola</name>
    <dbReference type="NCBI Taxonomy" id="160290"/>
    <lineage>
        <taxon>Eukaryota</taxon>
        <taxon>Fungi</taxon>
        <taxon>Dikarya</taxon>
        <taxon>Ascomycota</taxon>
        <taxon>Pezizomycotina</taxon>
        <taxon>Sordariomycetes</taxon>
        <taxon>Hypocreomycetidae</taxon>
        <taxon>Hypocreales</taxon>
        <taxon>Bionectriaceae</taxon>
        <taxon>Clonostachys</taxon>
    </lineage>
</organism>